<dbReference type="GO" id="GO:0055085">
    <property type="term" value="P:transmembrane transport"/>
    <property type="evidence" value="ECO:0007669"/>
    <property type="project" value="InterPro"/>
</dbReference>
<evidence type="ECO:0000256" key="6">
    <source>
        <dbReference type="ARBA" id="ARBA00023136"/>
    </source>
</evidence>
<evidence type="ECO:0000256" key="1">
    <source>
        <dbReference type="ARBA" id="ARBA00004651"/>
    </source>
</evidence>
<keyword evidence="2 7" id="KW-0813">Transport</keyword>
<evidence type="ECO:0000256" key="5">
    <source>
        <dbReference type="ARBA" id="ARBA00022989"/>
    </source>
</evidence>
<keyword evidence="5 7" id="KW-1133">Transmembrane helix</keyword>
<dbReference type="GO" id="GO:0005886">
    <property type="term" value="C:plasma membrane"/>
    <property type="evidence" value="ECO:0007669"/>
    <property type="project" value="UniProtKB-SubCell"/>
</dbReference>
<name>A0A8J7GLD0_9ACTN</name>
<feature type="transmembrane region" description="Helical" evidence="7">
    <location>
        <begin position="255"/>
        <end position="277"/>
    </location>
</feature>
<dbReference type="Pfam" id="PF00528">
    <property type="entry name" value="BPD_transp_1"/>
    <property type="match status" value="1"/>
</dbReference>
<comment type="caution">
    <text evidence="9">The sequence shown here is derived from an EMBL/GenBank/DDBJ whole genome shotgun (WGS) entry which is preliminary data.</text>
</comment>
<keyword evidence="6 7" id="KW-0472">Membrane</keyword>
<feature type="transmembrane region" description="Helical" evidence="7">
    <location>
        <begin position="150"/>
        <end position="173"/>
    </location>
</feature>
<dbReference type="InterPro" id="IPR035906">
    <property type="entry name" value="MetI-like_sf"/>
</dbReference>
<comment type="subcellular location">
    <subcellularLocation>
        <location evidence="1 7">Cell membrane</location>
        <topology evidence="1 7">Multi-pass membrane protein</topology>
    </subcellularLocation>
</comment>
<feature type="transmembrane region" description="Helical" evidence="7">
    <location>
        <begin position="193"/>
        <end position="213"/>
    </location>
</feature>
<proteinExistence type="inferred from homology"/>
<evidence type="ECO:0000256" key="3">
    <source>
        <dbReference type="ARBA" id="ARBA00022475"/>
    </source>
</evidence>
<evidence type="ECO:0000256" key="2">
    <source>
        <dbReference type="ARBA" id="ARBA00022448"/>
    </source>
</evidence>
<dbReference type="PROSITE" id="PS50928">
    <property type="entry name" value="ABC_TM1"/>
    <property type="match status" value="1"/>
</dbReference>
<feature type="transmembrane region" description="Helical" evidence="7">
    <location>
        <begin position="117"/>
        <end position="138"/>
    </location>
</feature>
<protein>
    <submittedName>
        <fullName evidence="9">Peptide/nickel transport system permease protein</fullName>
    </submittedName>
</protein>
<keyword evidence="4 7" id="KW-0812">Transmembrane</keyword>
<evidence type="ECO:0000313" key="9">
    <source>
        <dbReference type="EMBL" id="MBG6138863.1"/>
    </source>
</evidence>
<organism evidence="9 10">
    <name type="scientific">Longispora fulva</name>
    <dbReference type="NCBI Taxonomy" id="619741"/>
    <lineage>
        <taxon>Bacteria</taxon>
        <taxon>Bacillati</taxon>
        <taxon>Actinomycetota</taxon>
        <taxon>Actinomycetes</taxon>
        <taxon>Micromonosporales</taxon>
        <taxon>Micromonosporaceae</taxon>
        <taxon>Longispora</taxon>
    </lineage>
</organism>
<dbReference type="InterPro" id="IPR000515">
    <property type="entry name" value="MetI-like"/>
</dbReference>
<keyword evidence="3" id="KW-1003">Cell membrane</keyword>
<dbReference type="Pfam" id="PF19300">
    <property type="entry name" value="BPD_transp_1_N"/>
    <property type="match status" value="1"/>
</dbReference>
<dbReference type="Proteomes" id="UP000622552">
    <property type="component" value="Unassembled WGS sequence"/>
</dbReference>
<feature type="transmembrane region" description="Helical" evidence="7">
    <location>
        <begin position="297"/>
        <end position="323"/>
    </location>
</feature>
<dbReference type="SUPFAM" id="SSF161098">
    <property type="entry name" value="MetI-like"/>
    <property type="match status" value="1"/>
</dbReference>
<dbReference type="RefSeq" id="WP_197005573.1">
    <property type="nucleotide sequence ID" value="NZ_BONS01000009.1"/>
</dbReference>
<dbReference type="PANTHER" id="PTHR43163:SF6">
    <property type="entry name" value="DIPEPTIDE TRANSPORT SYSTEM PERMEASE PROTEIN DPPB-RELATED"/>
    <property type="match status" value="1"/>
</dbReference>
<keyword evidence="10" id="KW-1185">Reference proteome</keyword>
<dbReference type="AlphaFoldDB" id="A0A8J7GLD0"/>
<dbReference type="PANTHER" id="PTHR43163">
    <property type="entry name" value="DIPEPTIDE TRANSPORT SYSTEM PERMEASE PROTEIN DPPB-RELATED"/>
    <property type="match status" value="1"/>
</dbReference>
<comment type="similarity">
    <text evidence="7">Belongs to the binding-protein-dependent transport system permease family.</text>
</comment>
<evidence type="ECO:0000256" key="7">
    <source>
        <dbReference type="RuleBase" id="RU363032"/>
    </source>
</evidence>
<gene>
    <name evidence="9" type="ORF">IW245_005057</name>
</gene>
<sequence length="330" mass="35182">MLRYFIKRSLIAVITLAVISVTTFLLFFAGSANPAASMCGGKACDQAKIERITKSLGLDRPLYVQYSEYMGGIFTGRTIGEGADAIECPAPCFGVSFRSNEPVSTILARGVPISASIAIGGALISVLMGVGLGVASALKRGGWLDKFSISFALTGASLQIFFLGLLLQMVLVYQMGWLPRPKYVSPAEDFGGWLMGMSLPWITLGFLSAATYARFSRAEMLEILSEDFVRTARAKGLTPRAVNIKHALRASLSSIITIFGLQLGGLLGGAAITETTFDMAGIGKLSVKAVNDDNLPIVMATVLLAAVFVVLFNVIVDMMYAVIDPRVKLA</sequence>
<reference evidence="9" key="1">
    <citation type="submission" date="2020-11" db="EMBL/GenBank/DDBJ databases">
        <title>Sequencing the genomes of 1000 actinobacteria strains.</title>
        <authorList>
            <person name="Klenk H.-P."/>
        </authorList>
    </citation>
    <scope>NUCLEOTIDE SEQUENCE</scope>
    <source>
        <strain evidence="9">DSM 45356</strain>
    </source>
</reference>
<dbReference type="EMBL" id="JADOUF010000001">
    <property type="protein sequence ID" value="MBG6138863.1"/>
    <property type="molecule type" value="Genomic_DNA"/>
</dbReference>
<evidence type="ECO:0000259" key="8">
    <source>
        <dbReference type="PROSITE" id="PS50928"/>
    </source>
</evidence>
<dbReference type="Gene3D" id="1.10.3720.10">
    <property type="entry name" value="MetI-like"/>
    <property type="match status" value="1"/>
</dbReference>
<dbReference type="CDD" id="cd06261">
    <property type="entry name" value="TM_PBP2"/>
    <property type="match status" value="1"/>
</dbReference>
<evidence type="ECO:0000313" key="10">
    <source>
        <dbReference type="Proteomes" id="UP000622552"/>
    </source>
</evidence>
<accession>A0A8J7GLD0</accession>
<dbReference type="InterPro" id="IPR045621">
    <property type="entry name" value="BPD_transp_1_N"/>
</dbReference>
<feature type="domain" description="ABC transmembrane type-1" evidence="8">
    <location>
        <begin position="111"/>
        <end position="316"/>
    </location>
</feature>
<evidence type="ECO:0000256" key="4">
    <source>
        <dbReference type="ARBA" id="ARBA00022692"/>
    </source>
</evidence>